<dbReference type="EMBL" id="LJOD01000011">
    <property type="protein sequence ID" value="KPE50180.1"/>
    <property type="molecule type" value="Genomic_DNA"/>
</dbReference>
<dbReference type="PATRIC" id="fig|253.9.peg.1061"/>
<name>A0A0N0ZTH3_CHRID</name>
<comment type="caution">
    <text evidence="1">The sequence shown here is derived from an EMBL/GenBank/DDBJ whole genome shotgun (WGS) entry which is preliminary data.</text>
</comment>
<evidence type="ECO:0000313" key="2">
    <source>
        <dbReference type="Proteomes" id="UP000037953"/>
    </source>
</evidence>
<protein>
    <submittedName>
        <fullName evidence="1">Uncharacterized protein</fullName>
    </submittedName>
</protein>
<proteinExistence type="predicted"/>
<accession>A0A0N0ZTH3</accession>
<reference evidence="1 2" key="1">
    <citation type="journal article" date="2015" name="Genom Data">
        <title>Draft genome sequence of a multidrug-resistant Chryseobacterium indologenes isolate from Malaysia.</title>
        <authorList>
            <person name="Yu C.Y."/>
            <person name="Ang G.Y."/>
            <person name="Cheng H.J."/>
            <person name="Cheong Y.M."/>
            <person name="Yin W.F."/>
            <person name="Chan K.G."/>
        </authorList>
    </citation>
    <scope>NUCLEOTIDE SEQUENCE [LARGE SCALE GENOMIC DNA]</scope>
    <source>
        <strain evidence="1 2">CI_885</strain>
    </source>
</reference>
<dbReference type="Proteomes" id="UP000037953">
    <property type="component" value="Unassembled WGS sequence"/>
</dbReference>
<dbReference type="AlphaFoldDB" id="A0A0N0ZTH3"/>
<organism evidence="1 2">
    <name type="scientific">Chryseobacterium indologenes</name>
    <name type="common">Flavobacterium indologenes</name>
    <dbReference type="NCBI Taxonomy" id="253"/>
    <lineage>
        <taxon>Bacteria</taxon>
        <taxon>Pseudomonadati</taxon>
        <taxon>Bacteroidota</taxon>
        <taxon>Flavobacteriia</taxon>
        <taxon>Flavobacteriales</taxon>
        <taxon>Weeksellaceae</taxon>
        <taxon>Chryseobacterium group</taxon>
        <taxon>Chryseobacterium</taxon>
    </lineage>
</organism>
<evidence type="ECO:0000313" key="1">
    <source>
        <dbReference type="EMBL" id="KPE50180.1"/>
    </source>
</evidence>
<sequence length="60" mass="7262">MKNIIQEKNKLPLTFSYLEIIKRKKTIRKSVQIAYYTKSKKYQTDFLLIEEPEKSLVRLL</sequence>
<gene>
    <name evidence="1" type="ORF">AOB46_15625</name>
</gene>
<reference evidence="2" key="2">
    <citation type="submission" date="2015-09" db="EMBL/GenBank/DDBJ databases">
        <title>Draft genome sequence of a multidrug-resistant Chryseobacterium indologenes isolate from Malaysia.</title>
        <authorList>
            <person name="Yu C.Y."/>
            <person name="Ang G.Y."/>
            <person name="Chan K.-G."/>
        </authorList>
    </citation>
    <scope>NUCLEOTIDE SEQUENCE [LARGE SCALE GENOMIC DNA]</scope>
    <source>
        <strain evidence="2">CI_885</strain>
    </source>
</reference>